<evidence type="ECO:0000256" key="4">
    <source>
        <dbReference type="SAM" id="Coils"/>
    </source>
</evidence>
<feature type="transmembrane region" description="Helical" evidence="5">
    <location>
        <begin position="244"/>
        <end position="264"/>
    </location>
</feature>
<keyword evidence="8" id="KW-1185">Reference proteome</keyword>
<feature type="coiled-coil region" evidence="4">
    <location>
        <begin position="266"/>
        <end position="301"/>
    </location>
</feature>
<reference evidence="7 8" key="1">
    <citation type="submission" date="2018-05" db="EMBL/GenBank/DDBJ databases">
        <title>Abyssibacter profundi OUC007T gen. nov., sp. nov, a marine bacterium isolated from seawater of the Mariana Trench.</title>
        <authorList>
            <person name="Zhou S."/>
        </authorList>
    </citation>
    <scope>NUCLEOTIDE SEQUENCE [LARGE SCALE GENOMIC DNA]</scope>
    <source>
        <strain evidence="7 8">OUC007</strain>
    </source>
</reference>
<dbReference type="InterPro" id="IPR003594">
    <property type="entry name" value="HATPase_dom"/>
</dbReference>
<dbReference type="AlphaFoldDB" id="A0A363UP89"/>
<dbReference type="Pfam" id="PF00512">
    <property type="entry name" value="HisKA"/>
    <property type="match status" value="1"/>
</dbReference>
<dbReference type="InterPro" id="IPR004358">
    <property type="entry name" value="Sig_transdc_His_kin-like_C"/>
</dbReference>
<evidence type="ECO:0000256" key="2">
    <source>
        <dbReference type="ARBA" id="ARBA00012438"/>
    </source>
</evidence>
<dbReference type="InterPro" id="IPR003661">
    <property type="entry name" value="HisK_dim/P_dom"/>
</dbReference>
<dbReference type="Proteomes" id="UP000251800">
    <property type="component" value="Unassembled WGS sequence"/>
</dbReference>
<dbReference type="RefSeq" id="WP_109718796.1">
    <property type="nucleotide sequence ID" value="NZ_QEQK01000002.1"/>
</dbReference>
<evidence type="ECO:0000256" key="5">
    <source>
        <dbReference type="SAM" id="Phobius"/>
    </source>
</evidence>
<evidence type="ECO:0000259" key="6">
    <source>
        <dbReference type="PROSITE" id="PS50109"/>
    </source>
</evidence>
<dbReference type="Pfam" id="PF02518">
    <property type="entry name" value="HATPase_c"/>
    <property type="match status" value="1"/>
</dbReference>
<evidence type="ECO:0000313" key="7">
    <source>
        <dbReference type="EMBL" id="PWN57290.1"/>
    </source>
</evidence>
<dbReference type="PANTHER" id="PTHR43065:SF50">
    <property type="entry name" value="HISTIDINE KINASE"/>
    <property type="match status" value="1"/>
</dbReference>
<dbReference type="OrthoDB" id="9772100at2"/>
<dbReference type="SMART" id="SM00388">
    <property type="entry name" value="HisKA"/>
    <property type="match status" value="1"/>
</dbReference>
<keyword evidence="5" id="KW-0812">Transmembrane</keyword>
<evidence type="ECO:0000313" key="8">
    <source>
        <dbReference type="Proteomes" id="UP000251800"/>
    </source>
</evidence>
<dbReference type="PROSITE" id="PS50109">
    <property type="entry name" value="HIS_KIN"/>
    <property type="match status" value="1"/>
</dbReference>
<comment type="catalytic activity">
    <reaction evidence="1">
        <text>ATP + protein L-histidine = ADP + protein N-phospho-L-histidine.</text>
        <dbReference type="EC" id="2.7.13.3"/>
    </reaction>
</comment>
<dbReference type="CDD" id="cd00082">
    <property type="entry name" value="HisKA"/>
    <property type="match status" value="1"/>
</dbReference>
<dbReference type="InterPro" id="IPR036890">
    <property type="entry name" value="HATPase_C_sf"/>
</dbReference>
<name>A0A363UP89_9GAMM</name>
<dbReference type="InterPro" id="IPR036097">
    <property type="entry name" value="HisK_dim/P_sf"/>
</dbReference>
<dbReference type="GO" id="GO:0000155">
    <property type="term" value="F:phosphorelay sensor kinase activity"/>
    <property type="evidence" value="ECO:0007669"/>
    <property type="project" value="InterPro"/>
</dbReference>
<dbReference type="EC" id="2.7.13.3" evidence="2"/>
<dbReference type="Gene3D" id="3.30.565.10">
    <property type="entry name" value="Histidine kinase-like ATPase, C-terminal domain"/>
    <property type="match status" value="1"/>
</dbReference>
<sequence length="568" mass="61498">MFLRKWIAIVALGGSLALLAVLVLKSQERPLDARQASDQLAQLNYVARLSEQFAREVARARVHRDTTFAALDGTAALWVTADERLASPETGLADQPLTARPLRRYLDLAAQRRQGLIDFKAAQIDFVSAFEQLRIEAERALGGLMSSESDLAIRDQIIALLDELAIYGLQANPNNGGRIYSLMARLNGALPAFEAAAREVRAAKDALQPQADALGDLATAEQLGLLTAQVREAVARQDARIEHYTLALAAFASALLLVFTLIGLRLRSSFNELDGINANLEQLVEQRTDELNRTLQELRMQQAHLIQSEKLSSLGQMVAGVAHEINTPLGYALSNVETVKESLVIVEAAGGLSEDAQERMVEADVLLEDSMHGMNQIDELVKSLKNFSRMDRSATEVFDLNEGLETALKICQNQLKGRVEVERDLGEIPAIHCAPSQLNQVFLNLINNGAQAIDGHGLITLRTRHVGEQVQVQIQDSGCGMDAETQAHIFEPFFTTKAVGEGTGLGLSIVFRIIEDHGGSIEVDSTPGRGTCFTLLLPVRHTTPTSAIEPVADTTGNDALGAAVPAGA</sequence>
<dbReference type="SMART" id="SM00387">
    <property type="entry name" value="HATPase_c"/>
    <property type="match status" value="1"/>
</dbReference>
<keyword evidence="3" id="KW-0597">Phosphoprotein</keyword>
<dbReference type="InterPro" id="IPR005467">
    <property type="entry name" value="His_kinase_dom"/>
</dbReference>
<gene>
    <name evidence="7" type="ORF">DEH80_01945</name>
</gene>
<organism evidence="7 8">
    <name type="scientific">Abyssibacter profundi</name>
    <dbReference type="NCBI Taxonomy" id="2182787"/>
    <lineage>
        <taxon>Bacteria</taxon>
        <taxon>Pseudomonadati</taxon>
        <taxon>Pseudomonadota</taxon>
        <taxon>Gammaproteobacteria</taxon>
        <taxon>Chromatiales</taxon>
        <taxon>Oceanococcaceae</taxon>
        <taxon>Abyssibacter</taxon>
    </lineage>
</organism>
<accession>A0A363UP89</accession>
<dbReference type="SUPFAM" id="SSF55874">
    <property type="entry name" value="ATPase domain of HSP90 chaperone/DNA topoisomerase II/histidine kinase"/>
    <property type="match status" value="1"/>
</dbReference>
<dbReference type="SUPFAM" id="SSF47384">
    <property type="entry name" value="Homodimeric domain of signal transducing histidine kinase"/>
    <property type="match status" value="1"/>
</dbReference>
<feature type="transmembrane region" description="Helical" evidence="5">
    <location>
        <begin position="6"/>
        <end position="24"/>
    </location>
</feature>
<keyword evidence="4" id="KW-0175">Coiled coil</keyword>
<feature type="domain" description="Histidine kinase" evidence="6">
    <location>
        <begin position="320"/>
        <end position="541"/>
    </location>
</feature>
<keyword evidence="5" id="KW-0472">Membrane</keyword>
<protein>
    <recommendedName>
        <fullName evidence="2">histidine kinase</fullName>
        <ecNumber evidence="2">2.7.13.3</ecNumber>
    </recommendedName>
</protein>
<proteinExistence type="predicted"/>
<evidence type="ECO:0000256" key="3">
    <source>
        <dbReference type="ARBA" id="ARBA00022553"/>
    </source>
</evidence>
<dbReference type="EMBL" id="QEQK01000002">
    <property type="protein sequence ID" value="PWN57290.1"/>
    <property type="molecule type" value="Genomic_DNA"/>
</dbReference>
<comment type="caution">
    <text evidence="7">The sequence shown here is derived from an EMBL/GenBank/DDBJ whole genome shotgun (WGS) entry which is preliminary data.</text>
</comment>
<keyword evidence="5" id="KW-1133">Transmembrane helix</keyword>
<dbReference type="PANTHER" id="PTHR43065">
    <property type="entry name" value="SENSOR HISTIDINE KINASE"/>
    <property type="match status" value="1"/>
</dbReference>
<dbReference type="Gene3D" id="1.10.287.130">
    <property type="match status" value="1"/>
</dbReference>
<evidence type="ECO:0000256" key="1">
    <source>
        <dbReference type="ARBA" id="ARBA00000085"/>
    </source>
</evidence>
<dbReference type="PRINTS" id="PR00344">
    <property type="entry name" value="BCTRLSENSOR"/>
</dbReference>